<protein>
    <submittedName>
        <fullName evidence="1">Uncharacterized protein</fullName>
    </submittedName>
</protein>
<proteinExistence type="predicted"/>
<evidence type="ECO:0000313" key="1">
    <source>
        <dbReference type="EMBL" id="CAK9143997.1"/>
    </source>
</evidence>
<keyword evidence="2" id="KW-1185">Reference proteome</keyword>
<reference evidence="1 2" key="1">
    <citation type="submission" date="2024-02" db="EMBL/GenBank/DDBJ databases">
        <authorList>
            <person name="Vignale AGUSTIN F."/>
            <person name="Sosa J E."/>
            <person name="Modenutti C."/>
        </authorList>
    </citation>
    <scope>NUCLEOTIDE SEQUENCE [LARGE SCALE GENOMIC DNA]</scope>
</reference>
<name>A0ABC8RPQ0_9AQUA</name>
<organism evidence="1 2">
    <name type="scientific">Ilex paraguariensis</name>
    <name type="common">yerba mate</name>
    <dbReference type="NCBI Taxonomy" id="185542"/>
    <lineage>
        <taxon>Eukaryota</taxon>
        <taxon>Viridiplantae</taxon>
        <taxon>Streptophyta</taxon>
        <taxon>Embryophyta</taxon>
        <taxon>Tracheophyta</taxon>
        <taxon>Spermatophyta</taxon>
        <taxon>Magnoliopsida</taxon>
        <taxon>eudicotyledons</taxon>
        <taxon>Gunneridae</taxon>
        <taxon>Pentapetalae</taxon>
        <taxon>asterids</taxon>
        <taxon>campanulids</taxon>
        <taxon>Aquifoliales</taxon>
        <taxon>Aquifoliaceae</taxon>
        <taxon>Ilex</taxon>
    </lineage>
</organism>
<evidence type="ECO:0000313" key="2">
    <source>
        <dbReference type="Proteomes" id="UP001642360"/>
    </source>
</evidence>
<dbReference type="EMBL" id="CAUOFW020001358">
    <property type="protein sequence ID" value="CAK9143997.1"/>
    <property type="molecule type" value="Genomic_DNA"/>
</dbReference>
<dbReference type="Proteomes" id="UP001642360">
    <property type="component" value="Unassembled WGS sequence"/>
</dbReference>
<sequence length="91" mass="9644">MGDRVSEKARGNSGLVSSFVSGGRGSVPTSFDCDKSETVDLEKFRNEMSKISLAISDGLGSPPIQMALEDDDQSFLNKAVDLEASKLSQAS</sequence>
<gene>
    <name evidence="1" type="ORF">ILEXP_LOCUS11741</name>
</gene>
<dbReference type="AlphaFoldDB" id="A0ABC8RPQ0"/>
<comment type="caution">
    <text evidence="1">The sequence shown here is derived from an EMBL/GenBank/DDBJ whole genome shotgun (WGS) entry which is preliminary data.</text>
</comment>
<accession>A0ABC8RPQ0</accession>